<feature type="domain" description="Glycosyltransferase 2-like" evidence="11">
    <location>
        <begin position="4"/>
        <end position="117"/>
    </location>
</feature>
<dbReference type="HOGENOM" id="CLU_053119_0_0_11"/>
<dbReference type="STRING" id="558173.CDOO_05600"/>
<keyword evidence="5" id="KW-0808">Transferase</keyword>
<sequence>MRVSVVIPALNEEATVAGVVRTVLIDAPFEVIVIDADSTDNTAAVAARAGARVVNWRDVFPELQPIPGKGESLWRGVAAASGDVVVFVDADLVDPPAGMIHTLAAPFTDPDIHLVKASYARLLGDDSAGGGRVTELTAKPLIRLLHPELADIDQPLAGEYAIRRSSALRLPFVAGYGVEAGLLVNVSGRWGRASISEAQLPPRRHRNRPLSELSPMAETVAAVLLQRAGLTHAGFPGERPPLSDRI</sequence>
<name>A0A097IF93_9CORY</name>
<dbReference type="Gene3D" id="3.90.550.10">
    <property type="entry name" value="Spore Coat Polysaccharide Biosynthesis Protein SpsA, Chain A"/>
    <property type="match status" value="1"/>
</dbReference>
<dbReference type="SUPFAM" id="SSF53448">
    <property type="entry name" value="Nucleotide-diphospho-sugar transferases"/>
    <property type="match status" value="1"/>
</dbReference>
<comment type="similarity">
    <text evidence="3">Belongs to the glycosyltransferase 2 family.</text>
</comment>
<dbReference type="InterPro" id="IPR050256">
    <property type="entry name" value="Glycosyltransferase_2"/>
</dbReference>
<evidence type="ECO:0000313" key="13">
    <source>
        <dbReference type="Proteomes" id="UP000029914"/>
    </source>
</evidence>
<protein>
    <recommendedName>
        <fullName evidence="8">Glucosyl-3-phosphoglycerate synthase</fullName>
        <ecNumber evidence="7">2.4.1.266</ecNumber>
    </recommendedName>
</protein>
<evidence type="ECO:0000259" key="11">
    <source>
        <dbReference type="Pfam" id="PF00535"/>
    </source>
</evidence>
<comment type="catalytic activity">
    <reaction evidence="10">
        <text>an NDP-alpha-D-glucose + (2R)-3-phosphoglycerate = (2R)-2-O-(alpha-D-glucopyranosyl)-3-phospho-glycerate + a ribonucleoside 5'-diphosphate + H(+)</text>
        <dbReference type="Rhea" id="RHEA:47244"/>
        <dbReference type="ChEBI" id="CHEBI:15378"/>
        <dbReference type="ChEBI" id="CHEBI:57930"/>
        <dbReference type="ChEBI" id="CHEBI:58272"/>
        <dbReference type="ChEBI" id="CHEBI:62600"/>
        <dbReference type="ChEBI" id="CHEBI:76533"/>
        <dbReference type="EC" id="2.4.1.266"/>
    </reaction>
    <physiologicalReaction direction="left-to-right" evidence="10">
        <dbReference type="Rhea" id="RHEA:47245"/>
    </physiologicalReaction>
</comment>
<evidence type="ECO:0000256" key="6">
    <source>
        <dbReference type="ARBA" id="ARBA00022842"/>
    </source>
</evidence>
<comment type="catalytic activity">
    <reaction evidence="9">
        <text>(2R)-3-phosphoglycerate + UDP-alpha-D-glucose = (2R)-2-O-(alpha-D-glucopyranosyl)-3-phospho-glycerate + UDP + H(+)</text>
        <dbReference type="Rhea" id="RHEA:31319"/>
        <dbReference type="ChEBI" id="CHEBI:15378"/>
        <dbReference type="ChEBI" id="CHEBI:58223"/>
        <dbReference type="ChEBI" id="CHEBI:58272"/>
        <dbReference type="ChEBI" id="CHEBI:58885"/>
        <dbReference type="ChEBI" id="CHEBI:62600"/>
        <dbReference type="EC" id="2.4.1.266"/>
    </reaction>
    <physiologicalReaction direction="left-to-right" evidence="9">
        <dbReference type="Rhea" id="RHEA:31320"/>
    </physiologicalReaction>
</comment>
<evidence type="ECO:0000256" key="7">
    <source>
        <dbReference type="ARBA" id="ARBA00039022"/>
    </source>
</evidence>
<comment type="cofactor">
    <cofactor evidence="2">
        <name>Mg(2+)</name>
        <dbReference type="ChEBI" id="CHEBI:18420"/>
    </cofactor>
</comment>
<dbReference type="eggNOG" id="COG1215">
    <property type="taxonomic scope" value="Bacteria"/>
</dbReference>
<reference evidence="12 13" key="1">
    <citation type="submission" date="2013-09" db="EMBL/GenBank/DDBJ databases">
        <title>Complete genome sequence of Corynebacterium doosanense CAU 212(T) (=DSM 45436(T)), isolated from activated sludge.</title>
        <authorList>
            <person name="Schaffert L."/>
            <person name="Albersmeier A."/>
            <person name="Kalinowski J."/>
            <person name="Ruckert C."/>
        </authorList>
    </citation>
    <scope>NUCLEOTIDE SEQUENCE [LARGE SCALE GENOMIC DNA]</scope>
    <source>
        <strain evidence="12 13">CAU 212</strain>
    </source>
</reference>
<comment type="cofactor">
    <cofactor evidence="1">
        <name>Mn(2+)</name>
        <dbReference type="ChEBI" id="CHEBI:29035"/>
    </cofactor>
</comment>
<evidence type="ECO:0000256" key="10">
    <source>
        <dbReference type="ARBA" id="ARBA00048997"/>
    </source>
</evidence>
<dbReference type="InterPro" id="IPR001173">
    <property type="entry name" value="Glyco_trans_2-like"/>
</dbReference>
<dbReference type="CDD" id="cd00761">
    <property type="entry name" value="Glyco_tranf_GTA_type"/>
    <property type="match status" value="1"/>
</dbReference>
<gene>
    <name evidence="12" type="ORF">CDOO_05600</name>
</gene>
<evidence type="ECO:0000313" key="12">
    <source>
        <dbReference type="EMBL" id="AIT60785.1"/>
    </source>
</evidence>
<dbReference type="InterPro" id="IPR029044">
    <property type="entry name" value="Nucleotide-diphossugar_trans"/>
</dbReference>
<dbReference type="Proteomes" id="UP000029914">
    <property type="component" value="Chromosome"/>
</dbReference>
<dbReference type="PANTHER" id="PTHR48090:SF10">
    <property type="entry name" value="GLUCOSYL-3-PHOSPHOGLYCERATE SYNTHASE"/>
    <property type="match status" value="1"/>
</dbReference>
<accession>A0A097IF93</accession>
<evidence type="ECO:0000256" key="4">
    <source>
        <dbReference type="ARBA" id="ARBA00022676"/>
    </source>
</evidence>
<evidence type="ECO:0000256" key="9">
    <source>
        <dbReference type="ARBA" id="ARBA00048689"/>
    </source>
</evidence>
<dbReference type="AlphaFoldDB" id="A0A097IF93"/>
<dbReference type="OrthoDB" id="5011697at2"/>
<keyword evidence="13" id="KW-1185">Reference proteome</keyword>
<dbReference type="EC" id="2.4.1.266" evidence="7"/>
<dbReference type="PANTHER" id="PTHR48090">
    <property type="entry name" value="UNDECAPRENYL-PHOSPHATE 4-DEOXY-4-FORMAMIDO-L-ARABINOSE TRANSFERASE-RELATED"/>
    <property type="match status" value="1"/>
</dbReference>
<evidence type="ECO:0000256" key="8">
    <source>
        <dbReference type="ARBA" id="ARBA00040894"/>
    </source>
</evidence>
<evidence type="ECO:0000256" key="3">
    <source>
        <dbReference type="ARBA" id="ARBA00006739"/>
    </source>
</evidence>
<organism evidence="12 13">
    <name type="scientific">Corynebacterium doosanense CAU 212 = DSM 45436</name>
    <dbReference type="NCBI Taxonomy" id="558173"/>
    <lineage>
        <taxon>Bacteria</taxon>
        <taxon>Bacillati</taxon>
        <taxon>Actinomycetota</taxon>
        <taxon>Actinomycetes</taxon>
        <taxon>Mycobacteriales</taxon>
        <taxon>Corynebacteriaceae</taxon>
        <taxon>Corynebacterium</taxon>
    </lineage>
</organism>
<dbReference type="EMBL" id="CP006764">
    <property type="protein sequence ID" value="AIT60785.1"/>
    <property type="molecule type" value="Genomic_DNA"/>
</dbReference>
<keyword evidence="4" id="KW-0328">Glycosyltransferase</keyword>
<evidence type="ECO:0000256" key="2">
    <source>
        <dbReference type="ARBA" id="ARBA00001946"/>
    </source>
</evidence>
<proteinExistence type="inferred from homology"/>
<dbReference type="Pfam" id="PF00535">
    <property type="entry name" value="Glycos_transf_2"/>
    <property type="match status" value="1"/>
</dbReference>
<evidence type="ECO:0000256" key="5">
    <source>
        <dbReference type="ARBA" id="ARBA00022679"/>
    </source>
</evidence>
<dbReference type="KEGG" id="cdo:CDOO_05600"/>
<keyword evidence="6" id="KW-0460">Magnesium</keyword>
<dbReference type="GO" id="GO:0016757">
    <property type="term" value="F:glycosyltransferase activity"/>
    <property type="evidence" value="ECO:0007669"/>
    <property type="project" value="UniProtKB-KW"/>
</dbReference>
<dbReference type="NCBIfam" id="NF010496">
    <property type="entry name" value="PRK13915.1"/>
    <property type="match status" value="1"/>
</dbReference>
<evidence type="ECO:0000256" key="1">
    <source>
        <dbReference type="ARBA" id="ARBA00001936"/>
    </source>
</evidence>